<dbReference type="Proteomes" id="UP001207440">
    <property type="component" value="Unassembled WGS sequence"/>
</dbReference>
<organism evidence="1 2">
    <name type="scientific">Riemerella anatipestifer</name>
    <name type="common">Moraxella anatipestifer</name>
    <dbReference type="NCBI Taxonomy" id="34085"/>
    <lineage>
        <taxon>Bacteria</taxon>
        <taxon>Pseudomonadati</taxon>
        <taxon>Bacteroidota</taxon>
        <taxon>Flavobacteriia</taxon>
        <taxon>Flavobacteriales</taxon>
        <taxon>Weeksellaceae</taxon>
        <taxon>Riemerella</taxon>
    </lineage>
</organism>
<proteinExistence type="predicted"/>
<dbReference type="EMBL" id="JAOZYT010000019">
    <property type="protein sequence ID" value="MCW0523553.1"/>
    <property type="molecule type" value="Genomic_DNA"/>
</dbReference>
<protein>
    <submittedName>
        <fullName evidence="1">Uncharacterized protein</fullName>
    </submittedName>
</protein>
<accession>A0AAP3EYZ9</accession>
<sequence length="78" mass="9474">MSLSSQHIGRKRNLLKRYKAVMEEFNKHDCRYIPITVIHREFIYPKFHISRDTLYRILNTPIEEELEKINQQQPTLFG</sequence>
<reference evidence="1" key="1">
    <citation type="submission" date="2022-10" db="EMBL/GenBank/DDBJ databases">
        <title>Sifting through the core-genome to identify putative cross-protective antigens against Riemerella anatipestifer.</title>
        <authorList>
            <person name="Zheng X."/>
            <person name="Zhang W."/>
        </authorList>
    </citation>
    <scope>NUCLEOTIDE SEQUENCE</scope>
    <source>
        <strain evidence="1">ZWRA178</strain>
    </source>
</reference>
<dbReference type="RefSeq" id="WP_064970217.1">
    <property type="nucleotide sequence ID" value="NZ_CP029760.1"/>
</dbReference>
<evidence type="ECO:0000313" key="1">
    <source>
        <dbReference type="EMBL" id="MCW0523553.1"/>
    </source>
</evidence>
<evidence type="ECO:0000313" key="2">
    <source>
        <dbReference type="Proteomes" id="UP001207440"/>
    </source>
</evidence>
<comment type="caution">
    <text evidence="1">The sequence shown here is derived from an EMBL/GenBank/DDBJ whole genome shotgun (WGS) entry which is preliminary data.</text>
</comment>
<gene>
    <name evidence="1" type="ORF">OKE68_04380</name>
</gene>
<dbReference type="AlphaFoldDB" id="A0AAP3EYZ9"/>
<name>A0AAP3EYZ9_RIEAN</name>